<evidence type="ECO:0000259" key="1">
    <source>
        <dbReference type="Pfam" id="PF19993"/>
    </source>
</evidence>
<dbReference type="Proteomes" id="UP000481583">
    <property type="component" value="Unassembled WGS sequence"/>
</dbReference>
<evidence type="ECO:0000313" key="2">
    <source>
        <dbReference type="EMBL" id="NGN63560.1"/>
    </source>
</evidence>
<dbReference type="Pfam" id="PF19993">
    <property type="entry name" value="DO-GTPase2"/>
    <property type="match status" value="1"/>
</dbReference>
<keyword evidence="3" id="KW-1185">Reference proteome</keyword>
<proteinExistence type="predicted"/>
<gene>
    <name evidence="2" type="ORF">G5C51_06525</name>
</gene>
<reference evidence="2 3" key="1">
    <citation type="submission" date="2020-02" db="EMBL/GenBank/DDBJ databases">
        <title>Whole-genome analyses of novel actinobacteria.</title>
        <authorList>
            <person name="Sahin N."/>
        </authorList>
    </citation>
    <scope>NUCLEOTIDE SEQUENCE [LARGE SCALE GENOMIC DNA]</scope>
    <source>
        <strain evidence="2 3">A7024</strain>
    </source>
</reference>
<dbReference type="InterPro" id="IPR045528">
    <property type="entry name" value="DO-GTPase2"/>
</dbReference>
<name>A0A6G4TVL1_9ACTN</name>
<protein>
    <recommendedName>
        <fullName evidence="1">Double-GTPase 2 domain-containing protein</fullName>
    </recommendedName>
</protein>
<sequence>MAKIKRIACPYCYETYEPRTIGFRCNARLSAASQKRCGRARDEVLQDRMGERGEVGPAFFGPDGRQPKASCPECQGETSYRICPVCHMTLPAQFGVVANRLIAMVGAKASGKTVYMTVLLHEMMNQVGAAYGASLMGSDDNTLRRYRDDYQDHLYRDGQLFGGTRPAGATDNRVAPLVFRFGLRRRVRFKERPQHTVLSFFDTAGEDFNSRESVEVNTRYLASADGIILILDPLQMPAARRLVREGTQVPGGEGVDSPVNVLSRVTDQLLTQDRTDSSGRIRTPVAVVFSKMDAFTHLLERGSPLLAHPSQGDGRFDVEDSRNVHEEVRQLLKEWEGVAIDQLMENTYSRFRYFGVSALGAGPTADARVAATGIQPYRVADPLLWLLSEFGSVPRTGRG</sequence>
<dbReference type="RefSeq" id="WP_165233160.1">
    <property type="nucleotide sequence ID" value="NZ_JAAKZV010000016.1"/>
</dbReference>
<dbReference type="EMBL" id="JAAKZV010000016">
    <property type="protein sequence ID" value="NGN63560.1"/>
    <property type="molecule type" value="Genomic_DNA"/>
</dbReference>
<evidence type="ECO:0000313" key="3">
    <source>
        <dbReference type="Proteomes" id="UP000481583"/>
    </source>
</evidence>
<accession>A0A6G4TVL1</accession>
<dbReference type="AlphaFoldDB" id="A0A6G4TVL1"/>
<dbReference type="InterPro" id="IPR027417">
    <property type="entry name" value="P-loop_NTPase"/>
</dbReference>
<dbReference type="SUPFAM" id="SSF52540">
    <property type="entry name" value="P-loop containing nucleoside triphosphate hydrolases"/>
    <property type="match status" value="1"/>
</dbReference>
<feature type="domain" description="Double-GTPase 2" evidence="1">
    <location>
        <begin position="100"/>
        <end position="300"/>
    </location>
</feature>
<organism evidence="2 3">
    <name type="scientific">Streptomyces coryli</name>
    <dbReference type="NCBI Taxonomy" id="1128680"/>
    <lineage>
        <taxon>Bacteria</taxon>
        <taxon>Bacillati</taxon>
        <taxon>Actinomycetota</taxon>
        <taxon>Actinomycetes</taxon>
        <taxon>Kitasatosporales</taxon>
        <taxon>Streptomycetaceae</taxon>
        <taxon>Streptomyces</taxon>
    </lineage>
</organism>
<comment type="caution">
    <text evidence="2">The sequence shown here is derived from an EMBL/GenBank/DDBJ whole genome shotgun (WGS) entry which is preliminary data.</text>
</comment>